<reference evidence="2 3" key="1">
    <citation type="journal article" date="2024" name="Microbiology">
        <title>Methylomarinum rosea sp. nov., a novel halophilic methanotrophic bacterium from the hypersaline Lake Elton.</title>
        <authorList>
            <person name="Suleimanov R.Z."/>
            <person name="Oshkin I.Y."/>
            <person name="Danilova O.V."/>
            <person name="Suzina N.E."/>
            <person name="Dedysh S.N."/>
        </authorList>
    </citation>
    <scope>NUCLEOTIDE SEQUENCE [LARGE SCALE GENOMIC DNA]</scope>
    <source>
        <strain evidence="2 3">Ch1-1</strain>
    </source>
</reference>
<dbReference type="Proteomes" id="UP001225378">
    <property type="component" value="Chromosome"/>
</dbReference>
<name>A0AAU7NZU2_9GAMM</name>
<evidence type="ECO:0000259" key="1">
    <source>
        <dbReference type="PROSITE" id="PS51833"/>
    </source>
</evidence>
<dbReference type="InterPro" id="IPR013976">
    <property type="entry name" value="HDOD"/>
</dbReference>
<gene>
    <name evidence="2" type="ORF">Q9L42_008280</name>
</gene>
<dbReference type="Gene3D" id="1.10.3210.10">
    <property type="entry name" value="Hypothetical protein af1432"/>
    <property type="match status" value="1"/>
</dbReference>
<dbReference type="AlphaFoldDB" id="A0AAU7NZU2"/>
<dbReference type="KEGG" id="mech:Q9L42_008280"/>
<sequence length="309" mass="34685">MEPYLRSWTLNTIDSGLDDFAPPVDMRDHINRIKALPPLPGIAQQIIQLASDPLADAKKLALIIELDPLLTSQIIRWAGSALYGYRGRIVSVQEAIVRVLGYDFVMNLALSLSALSALKAPSQGKIGTRMFWLQAIAGSRLAVSLSENMPRQERPDRKTIFLSALLHNIGFPLMGHEFLDEFNYLATMIDANPSLTVYSVERFAFGVDHCSLGAWLMRTWSMPKPIIDVVYHHHNPHYRGDNYQINLLVYLSDCLLGTLGIGDGQNQSYDDEVFAALNLDCEFAMQKVAELEDSLEQIDSMAVRLTRYQ</sequence>
<dbReference type="PANTHER" id="PTHR33525:SF3">
    <property type="entry name" value="RIBONUCLEASE Y"/>
    <property type="match status" value="1"/>
</dbReference>
<evidence type="ECO:0000313" key="2">
    <source>
        <dbReference type="EMBL" id="XBS22106.1"/>
    </source>
</evidence>
<dbReference type="Pfam" id="PF08668">
    <property type="entry name" value="HDOD"/>
    <property type="match status" value="1"/>
</dbReference>
<feature type="domain" description="HDOD" evidence="1">
    <location>
        <begin position="36"/>
        <end position="236"/>
    </location>
</feature>
<dbReference type="RefSeq" id="WP_305908912.1">
    <property type="nucleotide sequence ID" value="NZ_CP157743.1"/>
</dbReference>
<organism evidence="2 3">
    <name type="scientific">Methylomarinum roseum</name>
    <dbReference type="NCBI Taxonomy" id="3067653"/>
    <lineage>
        <taxon>Bacteria</taxon>
        <taxon>Pseudomonadati</taxon>
        <taxon>Pseudomonadota</taxon>
        <taxon>Gammaproteobacteria</taxon>
        <taxon>Methylococcales</taxon>
        <taxon>Methylococcaceae</taxon>
        <taxon>Methylomarinum</taxon>
    </lineage>
</organism>
<protein>
    <submittedName>
        <fullName evidence="2">HDOD domain-containing protein</fullName>
    </submittedName>
</protein>
<dbReference type="InterPro" id="IPR052340">
    <property type="entry name" value="RNase_Y/CdgJ"/>
</dbReference>
<dbReference type="SUPFAM" id="SSF109604">
    <property type="entry name" value="HD-domain/PDEase-like"/>
    <property type="match status" value="1"/>
</dbReference>
<dbReference type="EMBL" id="CP157743">
    <property type="protein sequence ID" value="XBS22106.1"/>
    <property type="molecule type" value="Genomic_DNA"/>
</dbReference>
<accession>A0AAU7NZU2</accession>
<evidence type="ECO:0000313" key="3">
    <source>
        <dbReference type="Proteomes" id="UP001225378"/>
    </source>
</evidence>
<keyword evidence="3" id="KW-1185">Reference proteome</keyword>
<dbReference type="PANTHER" id="PTHR33525">
    <property type="match status" value="1"/>
</dbReference>
<dbReference type="PROSITE" id="PS51833">
    <property type="entry name" value="HDOD"/>
    <property type="match status" value="1"/>
</dbReference>
<proteinExistence type="predicted"/>